<evidence type="ECO:0000256" key="1">
    <source>
        <dbReference type="ARBA" id="ARBA00001947"/>
    </source>
</evidence>
<dbReference type="RefSeq" id="WP_262994577.1">
    <property type="nucleotide sequence ID" value="NZ_JAOTJC010000008.1"/>
</dbReference>
<dbReference type="InterPro" id="IPR050626">
    <property type="entry name" value="Peptidase_M16"/>
</dbReference>
<dbReference type="PROSITE" id="PS00143">
    <property type="entry name" value="INSULINASE"/>
    <property type="match status" value="1"/>
</dbReference>
<dbReference type="EC" id="3.4.24.55" evidence="4"/>
<evidence type="ECO:0000256" key="6">
    <source>
        <dbReference type="ARBA" id="ARBA00022670"/>
    </source>
</evidence>
<keyword evidence="9" id="KW-0862">Zinc</keyword>
<dbReference type="SUPFAM" id="SSF63411">
    <property type="entry name" value="LuxS/MPP-like metallohydrolase"/>
    <property type="match status" value="4"/>
</dbReference>
<dbReference type="InterPro" id="IPR011249">
    <property type="entry name" value="Metalloenz_LuxS/M16"/>
</dbReference>
<gene>
    <name evidence="19" type="ORF">OCL06_11275</name>
</gene>
<keyword evidence="6" id="KW-0645">Protease</keyword>
<evidence type="ECO:0000313" key="19">
    <source>
        <dbReference type="EMBL" id="MCU7555177.1"/>
    </source>
</evidence>
<proteinExistence type="inferred from homology"/>
<feature type="domain" description="Peptidase M16 C-terminal" evidence="16">
    <location>
        <begin position="184"/>
        <end position="353"/>
    </location>
</feature>
<evidence type="ECO:0000259" key="15">
    <source>
        <dbReference type="Pfam" id="PF00675"/>
    </source>
</evidence>
<dbReference type="InterPro" id="IPR007863">
    <property type="entry name" value="Peptidase_M16_C"/>
</dbReference>
<evidence type="ECO:0000256" key="10">
    <source>
        <dbReference type="ARBA" id="ARBA00023049"/>
    </source>
</evidence>
<dbReference type="PANTHER" id="PTHR43690:SF18">
    <property type="entry name" value="INSULIN-DEGRADING ENZYME-RELATED"/>
    <property type="match status" value="1"/>
</dbReference>
<keyword evidence="20" id="KW-1185">Reference proteome</keyword>
<evidence type="ECO:0000256" key="5">
    <source>
        <dbReference type="ARBA" id="ARBA00017565"/>
    </source>
</evidence>
<reference evidence="20" key="1">
    <citation type="submission" date="2023-07" db="EMBL/GenBank/DDBJ databases">
        <title>Study on multiphase classification of strain Alteromonas salexigens isolated from the Yellow Sea.</title>
        <authorList>
            <person name="Sun L."/>
        </authorList>
    </citation>
    <scope>NUCLEOTIDE SEQUENCE [LARGE SCALE GENOMIC DNA]</scope>
    <source>
        <strain evidence="20">ASW11-19</strain>
    </source>
</reference>
<protein>
    <recommendedName>
        <fullName evidence="5">Protease 3</fullName>
        <ecNumber evidence="4">3.4.24.55</ecNumber>
    </recommendedName>
    <alternativeName>
        <fullName evidence="13">Pitrilysin</fullName>
    </alternativeName>
    <alternativeName>
        <fullName evidence="12">Protease III</fullName>
    </alternativeName>
    <alternativeName>
        <fullName evidence="11">Protease pi</fullName>
    </alternativeName>
</protein>
<evidence type="ECO:0000256" key="7">
    <source>
        <dbReference type="ARBA" id="ARBA00022723"/>
    </source>
</evidence>
<evidence type="ECO:0000256" key="9">
    <source>
        <dbReference type="ARBA" id="ARBA00022833"/>
    </source>
</evidence>
<evidence type="ECO:0000256" key="11">
    <source>
        <dbReference type="ARBA" id="ARBA00029597"/>
    </source>
</evidence>
<evidence type="ECO:0000256" key="8">
    <source>
        <dbReference type="ARBA" id="ARBA00022801"/>
    </source>
</evidence>
<name>A0ABT2VPG3_9ALTE</name>
<keyword evidence="10" id="KW-0482">Metalloprotease</keyword>
<feature type="domain" description="Peptidase M16 middle/third" evidence="17">
    <location>
        <begin position="365"/>
        <end position="642"/>
    </location>
</feature>
<evidence type="ECO:0000256" key="4">
    <source>
        <dbReference type="ARBA" id="ARBA00012449"/>
    </source>
</evidence>
<keyword evidence="7" id="KW-0479">Metal-binding</keyword>
<dbReference type="InterPro" id="IPR011765">
    <property type="entry name" value="Pept_M16_N"/>
</dbReference>
<accession>A0ABT2VPG3</accession>
<comment type="function">
    <text evidence="2">Endopeptidase that degrades small peptides of less than 7 kDa, such as glucagon and insulin.</text>
</comment>
<dbReference type="InterPro" id="IPR032632">
    <property type="entry name" value="Peptidase_M16_M"/>
</dbReference>
<dbReference type="Pfam" id="PF00675">
    <property type="entry name" value="Peptidase_M16"/>
    <property type="match status" value="1"/>
</dbReference>
<feature type="domain" description="Peptidase M16 N-terminal" evidence="15">
    <location>
        <begin position="23"/>
        <end position="153"/>
    </location>
</feature>
<evidence type="ECO:0000313" key="20">
    <source>
        <dbReference type="Proteomes" id="UP001209257"/>
    </source>
</evidence>
<comment type="similarity">
    <text evidence="3 14">Belongs to the peptidase M16 family.</text>
</comment>
<dbReference type="EMBL" id="JAOTJC010000008">
    <property type="protein sequence ID" value="MCU7555177.1"/>
    <property type="molecule type" value="Genomic_DNA"/>
</dbReference>
<comment type="caution">
    <text evidence="19">The sequence shown here is derived from an EMBL/GenBank/DDBJ whole genome shotgun (WGS) entry which is preliminary data.</text>
</comment>
<evidence type="ECO:0000259" key="18">
    <source>
        <dbReference type="Pfam" id="PF22456"/>
    </source>
</evidence>
<dbReference type="PANTHER" id="PTHR43690">
    <property type="entry name" value="NARDILYSIN"/>
    <property type="match status" value="1"/>
</dbReference>
<dbReference type="InterPro" id="IPR054734">
    <property type="entry name" value="PqqF-like_C_4"/>
</dbReference>
<dbReference type="Pfam" id="PF22456">
    <property type="entry name" value="PqqF-like_C_4"/>
    <property type="match status" value="1"/>
</dbReference>
<comment type="cofactor">
    <cofactor evidence="1">
        <name>Zn(2+)</name>
        <dbReference type="ChEBI" id="CHEBI:29105"/>
    </cofactor>
</comment>
<dbReference type="Pfam" id="PF16187">
    <property type="entry name" value="Peptidase_M16_M"/>
    <property type="match status" value="1"/>
</dbReference>
<feature type="domain" description="Coenzyme PQQ synthesis protein F-like C-terminal lobe" evidence="18">
    <location>
        <begin position="741"/>
        <end position="839"/>
    </location>
</feature>
<evidence type="ECO:0000256" key="13">
    <source>
        <dbReference type="ARBA" id="ARBA00033450"/>
    </source>
</evidence>
<sequence>MTTSLALENAQFITLENGLKVMLCPQPDGEASYVSMAVRAGHFYDPENCHGLAHLLEHMLFMGSRHLPAPNAINSLMEKHGGTLNAWTGTEYANYHFHCNGEALPAVLPAFADMLRRPLLNKQAIENEIQSIDAEFQFKRKDDLRRLYQVHKETCNPHHPFSKFSVGTAALFQQHHIDELHSMLQLYHRQYYCAANMALCIITPQPPEEVLPAVERAFNPLPAGQLAANDWPDLYTRDQLGIEINIRPLQEARRMIVTFAMPGLHNDFQTKPLNYISHLLGDEGEGSLLAALKARNWVTNLIAGSGIEGDDFKDFNVSFQLTKAGLAHKGEILRALFGCLALVKESVGSAWRFQEKAQLTALAQQYDESARPLSVACDYAHHLFLYSPEEIVQLHCTIDSYDETLLQQALSYFVPDRLRVKVIAPEVITDKQCAYYDAEYRVTPLSPALLDDLAKSRPVQDIALPGPNPYLADDYHLVLPEEGKDTPHAVADEPGMCIWYAQDHQFHSPKGDIYLSFEIPAFADPLAAVAAKRIWIGALNDYLQSRYYRAEIAGLHYRIYGHQAGLTLHTRGFTNQQMLLAEQLIDAILTYRLSERAFENSKSMQQQALQNSLLNKPTNRLFSRLSVLVQRNTQAPAELLNAVNACTFSEMECLREAAFSEYFVEGFMHGNWGSEQARELTELVRNRCPNATGDAISRAVSQLPVGRTLYHQVPSEHSDAAVVLYLQSPSASLPDSAMCMVLEQMLAAPFFNALRTEQQLGYVVGTGYVPHNQHPGVAFYVQSPTHGPEQLLSAMTEFLYQQLKEIDFYRYYWPTIKQNLLKQLDERDMSLAMKSQRLWVSLGTKDLEFNRNVRLAECINNITFEAIQDFAARLADRTLYGELVLYAHGKFSGLDTPPEDTITDIAEFKRSSPYFS</sequence>
<keyword evidence="8" id="KW-0378">Hydrolase</keyword>
<organism evidence="19 20">
    <name type="scientific">Alteromonas salexigens</name>
    <dbReference type="NCBI Taxonomy" id="2982530"/>
    <lineage>
        <taxon>Bacteria</taxon>
        <taxon>Pseudomonadati</taxon>
        <taxon>Pseudomonadota</taxon>
        <taxon>Gammaproteobacteria</taxon>
        <taxon>Alteromonadales</taxon>
        <taxon>Alteromonadaceae</taxon>
        <taxon>Alteromonas/Salinimonas group</taxon>
        <taxon>Alteromonas</taxon>
    </lineage>
</organism>
<evidence type="ECO:0000256" key="14">
    <source>
        <dbReference type="RuleBase" id="RU004447"/>
    </source>
</evidence>
<evidence type="ECO:0000256" key="2">
    <source>
        <dbReference type="ARBA" id="ARBA00002184"/>
    </source>
</evidence>
<evidence type="ECO:0000259" key="17">
    <source>
        <dbReference type="Pfam" id="PF16187"/>
    </source>
</evidence>
<dbReference type="Gene3D" id="3.30.830.10">
    <property type="entry name" value="Metalloenzyme, LuxS/M16 peptidase-like"/>
    <property type="match status" value="4"/>
</dbReference>
<dbReference type="Proteomes" id="UP001209257">
    <property type="component" value="Unassembled WGS sequence"/>
</dbReference>
<dbReference type="InterPro" id="IPR001431">
    <property type="entry name" value="Pept_M16_Zn_BS"/>
</dbReference>
<evidence type="ECO:0000259" key="16">
    <source>
        <dbReference type="Pfam" id="PF05193"/>
    </source>
</evidence>
<evidence type="ECO:0000256" key="3">
    <source>
        <dbReference type="ARBA" id="ARBA00007261"/>
    </source>
</evidence>
<dbReference type="Pfam" id="PF05193">
    <property type="entry name" value="Peptidase_M16_C"/>
    <property type="match status" value="1"/>
</dbReference>
<evidence type="ECO:0000256" key="12">
    <source>
        <dbReference type="ARBA" id="ARBA00031184"/>
    </source>
</evidence>